<sequence>MQCSIPYLVGILDMVNAGGVEMLTALTNDESVDPYIRESVLSTLP</sequence>
<protein>
    <submittedName>
        <fullName evidence="1">HEAT repeat</fullName>
    </submittedName>
</protein>
<organism evidence="1 2">
    <name type="scientific">Nostoc flagelliforme CCNUN1</name>
    <dbReference type="NCBI Taxonomy" id="2038116"/>
    <lineage>
        <taxon>Bacteria</taxon>
        <taxon>Bacillati</taxon>
        <taxon>Cyanobacteriota</taxon>
        <taxon>Cyanophyceae</taxon>
        <taxon>Nostocales</taxon>
        <taxon>Nostocaceae</taxon>
        <taxon>Nostoc</taxon>
    </lineage>
</organism>
<accession>A0A2K8STH3</accession>
<name>A0A2K8STH3_9NOSO</name>
<proteinExistence type="predicted"/>
<dbReference type="KEGG" id="nfl:COO91_04615"/>
<reference evidence="1 2" key="1">
    <citation type="submission" date="2017-11" db="EMBL/GenBank/DDBJ databases">
        <title>Complete genome of a free-living desiccation-tolerant cyanobacterium and its photosynthetic adaptation to extreme terrestrial habitat.</title>
        <authorList>
            <person name="Shang J."/>
        </authorList>
    </citation>
    <scope>NUCLEOTIDE SEQUENCE [LARGE SCALE GENOMIC DNA]</scope>
    <source>
        <strain evidence="1 2">CCNUN1</strain>
    </source>
</reference>
<evidence type="ECO:0000313" key="1">
    <source>
        <dbReference type="EMBL" id="AUB38643.1"/>
    </source>
</evidence>
<evidence type="ECO:0000313" key="2">
    <source>
        <dbReference type="Proteomes" id="UP000232003"/>
    </source>
</evidence>
<dbReference type="AlphaFoldDB" id="A0A2K8STH3"/>
<keyword evidence="2" id="KW-1185">Reference proteome</keyword>
<dbReference type="EMBL" id="CP024785">
    <property type="protein sequence ID" value="AUB38643.1"/>
    <property type="molecule type" value="Genomic_DNA"/>
</dbReference>
<dbReference type="Proteomes" id="UP000232003">
    <property type="component" value="Chromosome"/>
</dbReference>
<gene>
    <name evidence="1" type="ORF">COO91_04615</name>
</gene>